<feature type="repeat" description="PPR" evidence="3">
    <location>
        <begin position="648"/>
        <end position="682"/>
    </location>
</feature>
<feature type="repeat" description="PPR" evidence="3">
    <location>
        <begin position="368"/>
        <end position="402"/>
    </location>
</feature>
<dbReference type="EMBL" id="JAUJYN010000004">
    <property type="protein sequence ID" value="KAK1274361.1"/>
    <property type="molecule type" value="Genomic_DNA"/>
</dbReference>
<feature type="repeat" description="PPR" evidence="3">
    <location>
        <begin position="834"/>
        <end position="868"/>
    </location>
</feature>
<comment type="similarity">
    <text evidence="1">Belongs to the PPR family. P subfamily.</text>
</comment>
<reference evidence="4" key="1">
    <citation type="journal article" date="2023" name="Nat. Commun.">
        <title>Diploid and tetraploid genomes of Acorus and the evolution of monocots.</title>
        <authorList>
            <person name="Ma L."/>
            <person name="Liu K.W."/>
            <person name="Li Z."/>
            <person name="Hsiao Y.Y."/>
            <person name="Qi Y."/>
            <person name="Fu T."/>
            <person name="Tang G.D."/>
            <person name="Zhang D."/>
            <person name="Sun W.H."/>
            <person name="Liu D.K."/>
            <person name="Li Y."/>
            <person name="Chen G.Z."/>
            <person name="Liu X.D."/>
            <person name="Liao X.Y."/>
            <person name="Jiang Y.T."/>
            <person name="Yu X."/>
            <person name="Hao Y."/>
            <person name="Huang J."/>
            <person name="Zhao X.W."/>
            <person name="Ke S."/>
            <person name="Chen Y.Y."/>
            <person name="Wu W.L."/>
            <person name="Hsu J.L."/>
            <person name="Lin Y.F."/>
            <person name="Huang M.D."/>
            <person name="Li C.Y."/>
            <person name="Huang L."/>
            <person name="Wang Z.W."/>
            <person name="Zhao X."/>
            <person name="Zhong W.Y."/>
            <person name="Peng D.H."/>
            <person name="Ahmad S."/>
            <person name="Lan S."/>
            <person name="Zhang J.S."/>
            <person name="Tsai W.C."/>
            <person name="Van de Peer Y."/>
            <person name="Liu Z.J."/>
        </authorList>
    </citation>
    <scope>NUCLEOTIDE SEQUENCE</scope>
    <source>
        <strain evidence="4">SCP</strain>
    </source>
</reference>
<dbReference type="Proteomes" id="UP001179952">
    <property type="component" value="Unassembled WGS sequence"/>
</dbReference>
<dbReference type="SUPFAM" id="SSF48452">
    <property type="entry name" value="TPR-like"/>
    <property type="match status" value="1"/>
</dbReference>
<evidence type="ECO:0000313" key="4">
    <source>
        <dbReference type="EMBL" id="KAK1274361.1"/>
    </source>
</evidence>
<keyword evidence="2" id="KW-0677">Repeat</keyword>
<dbReference type="Pfam" id="PF01535">
    <property type="entry name" value="PPR"/>
    <property type="match status" value="6"/>
</dbReference>
<feature type="repeat" description="PPR" evidence="3">
    <location>
        <begin position="799"/>
        <end position="833"/>
    </location>
</feature>
<organism evidence="4 5">
    <name type="scientific">Acorus gramineus</name>
    <name type="common">Dwarf sweet flag</name>
    <dbReference type="NCBI Taxonomy" id="55184"/>
    <lineage>
        <taxon>Eukaryota</taxon>
        <taxon>Viridiplantae</taxon>
        <taxon>Streptophyta</taxon>
        <taxon>Embryophyta</taxon>
        <taxon>Tracheophyta</taxon>
        <taxon>Spermatophyta</taxon>
        <taxon>Magnoliopsida</taxon>
        <taxon>Liliopsida</taxon>
        <taxon>Acoraceae</taxon>
        <taxon>Acorus</taxon>
    </lineage>
</organism>
<feature type="repeat" description="PPR" evidence="3">
    <location>
        <begin position="939"/>
        <end position="973"/>
    </location>
</feature>
<evidence type="ECO:0000256" key="3">
    <source>
        <dbReference type="PROSITE-ProRule" id="PRU00708"/>
    </source>
</evidence>
<feature type="repeat" description="PPR" evidence="3">
    <location>
        <begin position="869"/>
        <end position="903"/>
    </location>
</feature>
<feature type="repeat" description="PPR" evidence="3">
    <location>
        <begin position="508"/>
        <end position="542"/>
    </location>
</feature>
<dbReference type="InterPro" id="IPR002885">
    <property type="entry name" value="PPR_rpt"/>
</dbReference>
<protein>
    <recommendedName>
        <fullName evidence="6">Pentatricopeptide repeat-containing protein</fullName>
    </recommendedName>
</protein>
<proteinExistence type="inferred from homology"/>
<dbReference type="Pfam" id="PF12854">
    <property type="entry name" value="PPR_1"/>
    <property type="match status" value="1"/>
</dbReference>
<evidence type="ECO:0000256" key="1">
    <source>
        <dbReference type="ARBA" id="ARBA00007626"/>
    </source>
</evidence>
<comment type="caution">
    <text evidence="4">The sequence shown here is derived from an EMBL/GenBank/DDBJ whole genome shotgun (WGS) entry which is preliminary data.</text>
</comment>
<feature type="repeat" description="PPR" evidence="3">
    <location>
        <begin position="267"/>
        <end position="297"/>
    </location>
</feature>
<dbReference type="Pfam" id="PF13041">
    <property type="entry name" value="PPR_2"/>
    <property type="match status" value="6"/>
</dbReference>
<dbReference type="Gene3D" id="1.25.40.10">
    <property type="entry name" value="Tetratricopeptide repeat domain"/>
    <property type="match status" value="8"/>
</dbReference>
<feature type="repeat" description="PPR" evidence="3">
    <location>
        <begin position="613"/>
        <end position="647"/>
    </location>
</feature>
<evidence type="ECO:0000313" key="5">
    <source>
        <dbReference type="Proteomes" id="UP001179952"/>
    </source>
</evidence>
<accession>A0AAV9BCP0</accession>
<dbReference type="PROSITE" id="PS51375">
    <property type="entry name" value="PPR"/>
    <property type="match status" value="15"/>
</dbReference>
<reference evidence="4" key="2">
    <citation type="submission" date="2023-06" db="EMBL/GenBank/DDBJ databases">
        <authorList>
            <person name="Ma L."/>
            <person name="Liu K.-W."/>
            <person name="Li Z."/>
            <person name="Hsiao Y.-Y."/>
            <person name="Qi Y."/>
            <person name="Fu T."/>
            <person name="Tang G."/>
            <person name="Zhang D."/>
            <person name="Sun W.-H."/>
            <person name="Liu D.-K."/>
            <person name="Li Y."/>
            <person name="Chen G.-Z."/>
            <person name="Liu X.-D."/>
            <person name="Liao X.-Y."/>
            <person name="Jiang Y.-T."/>
            <person name="Yu X."/>
            <person name="Hao Y."/>
            <person name="Huang J."/>
            <person name="Zhao X.-W."/>
            <person name="Ke S."/>
            <person name="Chen Y.-Y."/>
            <person name="Wu W.-L."/>
            <person name="Hsu J.-L."/>
            <person name="Lin Y.-F."/>
            <person name="Huang M.-D."/>
            <person name="Li C.-Y."/>
            <person name="Huang L."/>
            <person name="Wang Z.-W."/>
            <person name="Zhao X."/>
            <person name="Zhong W.-Y."/>
            <person name="Peng D.-H."/>
            <person name="Ahmad S."/>
            <person name="Lan S."/>
            <person name="Zhang J.-S."/>
            <person name="Tsai W.-C."/>
            <person name="Van De Peer Y."/>
            <person name="Liu Z.-J."/>
        </authorList>
    </citation>
    <scope>NUCLEOTIDE SEQUENCE</scope>
    <source>
        <strain evidence="4">SCP</strain>
        <tissue evidence="4">Leaves</tissue>
    </source>
</reference>
<dbReference type="PANTHER" id="PTHR47447">
    <property type="entry name" value="OS03G0856100 PROTEIN"/>
    <property type="match status" value="1"/>
</dbReference>
<sequence length="1013" mass="113720">MIASLARRHQTPSTLSKTLTATASPLLFESPPSPSDAFPSSDLHRNLCLSLVDRLILRGNVPAARGLIDRIITRPGWSASDAVSAADHADSRGLSLDYPRLLHGLVRSGQSSKAEEFYAGVRSRESVSSDPRVLDSMILCYSALGSPDHAKLHFQHLTRMGHSPSKPAYDALMRAFFAEDRHSEAADLFFESGLLPLPSSFTCLIDGLSHTGKPDEAFRVLDVMLRSGIRPIKRNFRSLAFALCKRGRIEEAEDLCRLMLGHGFYVDRVMCTSLVHGYCKAGKLDLALNVFCWMKHPDAYAYDTLLFGFVKQGYIEDAWRLLDRMVKKGVSPDAVTYHVMISWFCKNLRIDCALELLRMMDRVGVPPDVRIYTVLISALCKAGRTEEANRLFDRMLDAGLIPDHLMFVLMISKYPKGHEPVLVLKILQAIAKRVSGVDVAMSSELSDCSCDEEVLQEKIAPLLDEILKRDVPPDVVLDVLIKACCTEGKTRLAFVFMDKMVSHGCQPSVSTFNCVLSCLFKENLTGQAESLMALMKEMGVAPNFATYWIKIDADLDSGNVDAALVDFDKMVEEGLRPSIAIYDSIVCALCERNRIEEAERMFKMMCEGWEMPDEAVYTTLLIGYCKVGEILNALDLFDEMLEKGIKPSCRTYCALINGLLENNLIDEGCRYLGQMLDDGFTPNTVLYSMLAHQFCQKGEVNFGIDFINQMVRNQIEPDIITYGLLIDGICKSILYEDRRHPSLVRKLREARELLPRMLPQKPVMPGELNKRVFCRSAEGKIGIALYLMEDLVESGLVPDSRIYNAMIMGFCRAGMIGRAYGLLDEIPQTSMIPDHMTYTILIRAHGQLGDINSAVALFNQMNEIGCNAEMDPYNAVIESLCIAGRAMEALSVFFMMQKKGMVPNEASYNNLVVCLYLHYSSDLALRMSEEMLLLEYPLRHYVYNRLLTILCKENKLEEAYRIFNAMLKRGRIPDERTKKLLVEECLRQGETGLASLMRQNTCVDGVDFHFGTP</sequence>
<feature type="repeat" description="PPR" evidence="3">
    <location>
        <begin position="333"/>
        <end position="367"/>
    </location>
</feature>
<dbReference type="PANTHER" id="PTHR47447:SF28">
    <property type="entry name" value="PENTACOTRIPEPTIDE-REPEAT REGION OF PRORP DOMAIN-CONTAINING PROTEIN"/>
    <property type="match status" value="1"/>
</dbReference>
<name>A0AAV9BCP0_ACOGR</name>
<evidence type="ECO:0000256" key="2">
    <source>
        <dbReference type="ARBA" id="ARBA00022737"/>
    </source>
</evidence>
<dbReference type="InterPro" id="IPR011990">
    <property type="entry name" value="TPR-like_helical_dom_sf"/>
</dbReference>
<feature type="repeat" description="PPR" evidence="3">
    <location>
        <begin position="473"/>
        <end position="507"/>
    </location>
</feature>
<evidence type="ECO:0008006" key="6">
    <source>
        <dbReference type="Google" id="ProtNLM"/>
    </source>
</evidence>
<dbReference type="AlphaFoldDB" id="A0AAV9BCP0"/>
<keyword evidence="5" id="KW-1185">Reference proteome</keyword>
<feature type="repeat" description="PPR" evidence="3">
    <location>
        <begin position="298"/>
        <end position="332"/>
    </location>
</feature>
<gene>
    <name evidence="4" type="ORF">QJS04_geneDACA012366</name>
</gene>
<feature type="repeat" description="PPR" evidence="3">
    <location>
        <begin position="683"/>
        <end position="717"/>
    </location>
</feature>
<feature type="repeat" description="PPR" evidence="3">
    <location>
        <begin position="197"/>
        <end position="231"/>
    </location>
</feature>
<feature type="repeat" description="PPR" evidence="3">
    <location>
        <begin position="578"/>
        <end position="612"/>
    </location>
</feature>
<dbReference type="NCBIfam" id="TIGR00756">
    <property type="entry name" value="PPR"/>
    <property type="match status" value="15"/>
</dbReference>